<sequence length="41" mass="4389">MSLTGWRIGSAIVRWLATASVALCAEAPRLAIATWRGCEEA</sequence>
<reference evidence="1 2" key="1">
    <citation type="submission" date="2022-10" db="EMBL/GenBank/DDBJ databases">
        <title>Defluviimonas sp. nov., isolated from ocean surface water.</title>
        <authorList>
            <person name="He W."/>
            <person name="Wang L."/>
            <person name="Zhang D.-F."/>
        </authorList>
    </citation>
    <scope>NUCLEOTIDE SEQUENCE [LARGE SCALE GENOMIC DNA]</scope>
    <source>
        <strain evidence="1 2">WL0075</strain>
    </source>
</reference>
<evidence type="ECO:0000313" key="1">
    <source>
        <dbReference type="EMBL" id="MCV2866109.1"/>
    </source>
</evidence>
<protein>
    <submittedName>
        <fullName evidence="1">Uncharacterized protein</fullName>
    </submittedName>
</protein>
<dbReference type="Proteomes" id="UP001652503">
    <property type="component" value="Unassembled WGS sequence"/>
</dbReference>
<dbReference type="EMBL" id="JAOWLA010000015">
    <property type="protein sequence ID" value="MCV2866109.1"/>
    <property type="molecule type" value="Genomic_DNA"/>
</dbReference>
<comment type="caution">
    <text evidence="1">The sequence shown here is derived from an EMBL/GenBank/DDBJ whole genome shotgun (WGS) entry which is preliminary data.</text>
</comment>
<proteinExistence type="predicted"/>
<evidence type="ECO:0000313" key="2">
    <source>
        <dbReference type="Proteomes" id="UP001652503"/>
    </source>
</evidence>
<name>A0ABT2Z4N7_9RHOB</name>
<organism evidence="1 2">
    <name type="scientific">Albidovulum sediminicola</name>
    <dbReference type="NCBI Taxonomy" id="2984331"/>
    <lineage>
        <taxon>Bacteria</taxon>
        <taxon>Pseudomonadati</taxon>
        <taxon>Pseudomonadota</taxon>
        <taxon>Alphaproteobacteria</taxon>
        <taxon>Rhodobacterales</taxon>
        <taxon>Paracoccaceae</taxon>
        <taxon>Albidovulum</taxon>
    </lineage>
</organism>
<gene>
    <name evidence="1" type="ORF">OE647_15400</name>
</gene>
<keyword evidence="2" id="KW-1185">Reference proteome</keyword>
<dbReference type="RefSeq" id="WP_263722641.1">
    <property type="nucleotide sequence ID" value="NZ_JAOWLA010000015.1"/>
</dbReference>
<accession>A0ABT2Z4N7</accession>